<name>A0A0M0JPS3_9EUKA</name>
<evidence type="ECO:0000313" key="2">
    <source>
        <dbReference type="Proteomes" id="UP000037460"/>
    </source>
</evidence>
<proteinExistence type="predicted"/>
<accession>A0A0M0JPS3</accession>
<comment type="caution">
    <text evidence="1">The sequence shown here is derived from an EMBL/GenBank/DDBJ whole genome shotgun (WGS) entry which is preliminary data.</text>
</comment>
<keyword evidence="2" id="KW-1185">Reference proteome</keyword>
<sequence length="136" mass="15233">MGKLLVETEDYLIIEGHNLQTGQSHSLKLLHKHSSSFKLGRDGLQARACSRLLGQCLEELYEGPNHVCIVMRWGAHELDDQHLLAAAVLEALRLLREVTPEAELPKDGLMLQRADAHRLLGRAVALDSHLRSNLFI</sequence>
<evidence type="ECO:0000313" key="1">
    <source>
        <dbReference type="EMBL" id="KOO28581.1"/>
    </source>
</evidence>
<gene>
    <name evidence="1" type="ORF">Ctob_007922</name>
</gene>
<dbReference type="EMBL" id="JWZX01002548">
    <property type="protein sequence ID" value="KOO28581.1"/>
    <property type="molecule type" value="Genomic_DNA"/>
</dbReference>
<reference evidence="2" key="1">
    <citation type="journal article" date="2015" name="PLoS Genet.">
        <title>Genome Sequence and Transcriptome Analyses of Chrysochromulina tobin: Metabolic Tools for Enhanced Algal Fitness in the Prominent Order Prymnesiales (Haptophyceae).</title>
        <authorList>
            <person name="Hovde B.T."/>
            <person name="Deodato C.R."/>
            <person name="Hunsperger H.M."/>
            <person name="Ryken S.A."/>
            <person name="Yost W."/>
            <person name="Jha R.K."/>
            <person name="Patterson J."/>
            <person name="Monnat R.J. Jr."/>
            <person name="Barlow S.B."/>
            <person name="Starkenburg S.R."/>
            <person name="Cattolico R.A."/>
        </authorList>
    </citation>
    <scope>NUCLEOTIDE SEQUENCE</scope>
    <source>
        <strain evidence="2">CCMP291</strain>
    </source>
</reference>
<dbReference type="AlphaFoldDB" id="A0A0M0JPS3"/>
<organism evidence="1 2">
    <name type="scientific">Chrysochromulina tobinii</name>
    <dbReference type="NCBI Taxonomy" id="1460289"/>
    <lineage>
        <taxon>Eukaryota</taxon>
        <taxon>Haptista</taxon>
        <taxon>Haptophyta</taxon>
        <taxon>Prymnesiophyceae</taxon>
        <taxon>Prymnesiales</taxon>
        <taxon>Chrysochromulinaceae</taxon>
        <taxon>Chrysochromulina</taxon>
    </lineage>
</organism>
<protein>
    <submittedName>
        <fullName evidence="1">Uncharacterized protein</fullName>
    </submittedName>
</protein>
<dbReference type="Proteomes" id="UP000037460">
    <property type="component" value="Unassembled WGS sequence"/>
</dbReference>